<dbReference type="SUPFAM" id="SSF48576">
    <property type="entry name" value="Terpenoid synthases"/>
    <property type="match status" value="1"/>
</dbReference>
<dbReference type="AlphaFoldDB" id="A0A6A6DJL0"/>
<dbReference type="Pfam" id="PF19086">
    <property type="entry name" value="Terpene_syn_C_2"/>
    <property type="match status" value="1"/>
</dbReference>
<evidence type="ECO:0000313" key="2">
    <source>
        <dbReference type="Proteomes" id="UP000800200"/>
    </source>
</evidence>
<proteinExistence type="predicted"/>
<protein>
    <recommendedName>
        <fullName evidence="3">Terpenoid synthase</fullName>
    </recommendedName>
</protein>
<dbReference type="OrthoDB" id="3004402at2759"/>
<evidence type="ECO:0000313" key="1">
    <source>
        <dbReference type="EMBL" id="KAF2178459.1"/>
    </source>
</evidence>
<dbReference type="Proteomes" id="UP000800200">
    <property type="component" value="Unassembled WGS sequence"/>
</dbReference>
<evidence type="ECO:0008006" key="3">
    <source>
        <dbReference type="Google" id="ProtNLM"/>
    </source>
</evidence>
<dbReference type="InterPro" id="IPR008949">
    <property type="entry name" value="Isoprenoid_synthase_dom_sf"/>
</dbReference>
<keyword evidence="2" id="KW-1185">Reference proteome</keyword>
<name>A0A6A6DJL0_9PEZI</name>
<dbReference type="EMBL" id="ML994675">
    <property type="protein sequence ID" value="KAF2178459.1"/>
    <property type="molecule type" value="Genomic_DNA"/>
</dbReference>
<reference evidence="1" key="1">
    <citation type="journal article" date="2020" name="Stud. Mycol.">
        <title>101 Dothideomycetes genomes: a test case for predicting lifestyles and emergence of pathogens.</title>
        <authorList>
            <person name="Haridas S."/>
            <person name="Albert R."/>
            <person name="Binder M."/>
            <person name="Bloem J."/>
            <person name="Labutti K."/>
            <person name="Salamov A."/>
            <person name="Andreopoulos B."/>
            <person name="Baker S."/>
            <person name="Barry K."/>
            <person name="Bills G."/>
            <person name="Bluhm B."/>
            <person name="Cannon C."/>
            <person name="Castanera R."/>
            <person name="Culley D."/>
            <person name="Daum C."/>
            <person name="Ezra D."/>
            <person name="Gonzalez J."/>
            <person name="Henrissat B."/>
            <person name="Kuo A."/>
            <person name="Liang C."/>
            <person name="Lipzen A."/>
            <person name="Lutzoni F."/>
            <person name="Magnuson J."/>
            <person name="Mondo S."/>
            <person name="Nolan M."/>
            <person name="Ohm R."/>
            <person name="Pangilinan J."/>
            <person name="Park H.-J."/>
            <person name="Ramirez L."/>
            <person name="Alfaro M."/>
            <person name="Sun H."/>
            <person name="Tritt A."/>
            <person name="Yoshinaga Y."/>
            <person name="Zwiers L.-H."/>
            <person name="Turgeon B."/>
            <person name="Goodwin S."/>
            <person name="Spatafora J."/>
            <person name="Crous P."/>
            <person name="Grigoriev I."/>
        </authorList>
    </citation>
    <scope>NUCLEOTIDE SEQUENCE</scope>
    <source>
        <strain evidence="1">CBS 207.26</strain>
    </source>
</reference>
<organism evidence="1 2">
    <name type="scientific">Zopfia rhizophila CBS 207.26</name>
    <dbReference type="NCBI Taxonomy" id="1314779"/>
    <lineage>
        <taxon>Eukaryota</taxon>
        <taxon>Fungi</taxon>
        <taxon>Dikarya</taxon>
        <taxon>Ascomycota</taxon>
        <taxon>Pezizomycotina</taxon>
        <taxon>Dothideomycetes</taxon>
        <taxon>Dothideomycetes incertae sedis</taxon>
        <taxon>Zopfiaceae</taxon>
        <taxon>Zopfia</taxon>
    </lineage>
</organism>
<accession>A0A6A6DJL0</accession>
<gene>
    <name evidence="1" type="ORF">K469DRAFT_599603</name>
</gene>
<sequence length="378" mass="42758">MSNGSNVPYASNSLVRPILCSFNPAAQSLSAETSQKISNILSEQNENSITIEPSKTNVPWFSTLQDCRRGIHWAEAERSTKFFLENLHRLSHSTGAKMPKQLSMENGMKFATKQDDLIETAVACTVFQHPNGNVARTALIAQSMLLLWLQDGKSKSILKKGCISRAYVKKNQSFVSFVEDICAEDKVLGRKVVDGMLAFLHDRGPERAAKVRQFRTLKDYLNFRTGDIARTYNFATIEFARGIDITAKDKKLVQIFEDIAGNHTILVQDLYSFERERMASEADPSIQLVNVVAVMHALLGMDSYATSMIVVRDMIIQTEVEAKQEYDRLRKREKLNAAQLSYVEGLFQFMAGHIYFSATAPRYGYMYCKTTVPRYLVR</sequence>
<dbReference type="Gene3D" id="1.10.600.10">
    <property type="entry name" value="Farnesyl Diphosphate Synthase"/>
    <property type="match status" value="1"/>
</dbReference>